<feature type="compositionally biased region" description="Basic and acidic residues" evidence="4">
    <location>
        <begin position="289"/>
        <end position="298"/>
    </location>
</feature>
<dbReference type="Proteomes" id="UP000248614">
    <property type="component" value="Unassembled WGS sequence"/>
</dbReference>
<reference evidence="6 7" key="1">
    <citation type="submission" date="2017-08" db="EMBL/GenBank/DDBJ databases">
        <title>Infants hospitalized years apart are colonized by the same room-sourced microbial strains.</title>
        <authorList>
            <person name="Brooks B."/>
            <person name="Olm M.R."/>
            <person name="Firek B.A."/>
            <person name="Baker R."/>
            <person name="Thomas B.C."/>
            <person name="Morowitz M.J."/>
            <person name="Banfield J.F."/>
        </authorList>
    </citation>
    <scope>NUCLEOTIDE SEQUENCE [LARGE SCALE GENOMIC DNA]</scope>
    <source>
        <strain evidence="6">S2_018_000_R3_110</strain>
    </source>
</reference>
<dbReference type="Pfam" id="PF00106">
    <property type="entry name" value="adh_short"/>
    <property type="match status" value="1"/>
</dbReference>
<dbReference type="GO" id="GO:0016020">
    <property type="term" value="C:membrane"/>
    <property type="evidence" value="ECO:0007669"/>
    <property type="project" value="TreeGrafter"/>
</dbReference>
<feature type="compositionally biased region" description="Low complexity" evidence="4">
    <location>
        <begin position="387"/>
        <end position="404"/>
    </location>
</feature>
<dbReference type="SMART" id="SM00822">
    <property type="entry name" value="PKS_KR"/>
    <property type="match status" value="1"/>
</dbReference>
<dbReference type="NCBIfam" id="NF005495">
    <property type="entry name" value="PRK07109.1"/>
    <property type="match status" value="1"/>
</dbReference>
<evidence type="ECO:0000256" key="1">
    <source>
        <dbReference type="ARBA" id="ARBA00006484"/>
    </source>
</evidence>
<evidence type="ECO:0000256" key="4">
    <source>
        <dbReference type="SAM" id="MobiDB-lite"/>
    </source>
</evidence>
<dbReference type="GO" id="GO:0016491">
    <property type="term" value="F:oxidoreductase activity"/>
    <property type="evidence" value="ECO:0007669"/>
    <property type="project" value="UniProtKB-KW"/>
</dbReference>
<proteinExistence type="inferred from homology"/>
<evidence type="ECO:0000256" key="2">
    <source>
        <dbReference type="ARBA" id="ARBA00023002"/>
    </source>
</evidence>
<evidence type="ECO:0000313" key="7">
    <source>
        <dbReference type="Proteomes" id="UP000248614"/>
    </source>
</evidence>
<dbReference type="PANTHER" id="PTHR44196">
    <property type="entry name" value="DEHYDROGENASE/REDUCTASE SDR FAMILY MEMBER 7B"/>
    <property type="match status" value="1"/>
</dbReference>
<organism evidence="6 7">
    <name type="scientific">Sphingomonas hengshuiensis</name>
    <dbReference type="NCBI Taxonomy" id="1609977"/>
    <lineage>
        <taxon>Bacteria</taxon>
        <taxon>Pseudomonadati</taxon>
        <taxon>Pseudomonadota</taxon>
        <taxon>Alphaproteobacteria</taxon>
        <taxon>Sphingomonadales</taxon>
        <taxon>Sphingomonadaceae</taxon>
        <taxon>Sphingomonas</taxon>
    </lineage>
</organism>
<accession>A0A2W4YUU9</accession>
<dbReference type="PANTHER" id="PTHR44196:SF1">
    <property type="entry name" value="DEHYDROGENASE_REDUCTASE SDR FAMILY MEMBER 7B"/>
    <property type="match status" value="1"/>
</dbReference>
<dbReference type="InterPro" id="IPR036291">
    <property type="entry name" value="NAD(P)-bd_dom_sf"/>
</dbReference>
<evidence type="ECO:0000259" key="5">
    <source>
        <dbReference type="SMART" id="SM00822"/>
    </source>
</evidence>
<gene>
    <name evidence="6" type="ORF">DI632_14245</name>
</gene>
<name>A0A2W4YUU9_9SPHN</name>
<feature type="domain" description="Ketoreductase" evidence="5">
    <location>
        <begin position="11"/>
        <end position="150"/>
    </location>
</feature>
<dbReference type="AlphaFoldDB" id="A0A2W4YUU9"/>
<dbReference type="PRINTS" id="PR00081">
    <property type="entry name" value="GDHRDH"/>
</dbReference>
<comment type="caution">
    <text evidence="6">The sequence shown here is derived from an EMBL/GenBank/DDBJ whole genome shotgun (WGS) entry which is preliminary data.</text>
</comment>
<feature type="region of interest" description="Disordered" evidence="4">
    <location>
        <begin position="270"/>
        <end position="298"/>
    </location>
</feature>
<feature type="region of interest" description="Disordered" evidence="4">
    <location>
        <begin position="337"/>
        <end position="404"/>
    </location>
</feature>
<dbReference type="PRINTS" id="PR00080">
    <property type="entry name" value="SDRFAMILY"/>
</dbReference>
<dbReference type="EMBL" id="QFNF01000048">
    <property type="protein sequence ID" value="PZO73683.1"/>
    <property type="molecule type" value="Genomic_DNA"/>
</dbReference>
<evidence type="ECO:0000256" key="3">
    <source>
        <dbReference type="RuleBase" id="RU000363"/>
    </source>
</evidence>
<comment type="similarity">
    <text evidence="1 3">Belongs to the short-chain dehydrogenases/reductases (SDR) family.</text>
</comment>
<sequence>MAVTLKPLSEQSVVITGASSGIGLATARRAARAGARVLLVARNADSLREAVETIRLRGGKADYLAIDITAADAPERIGAKAREAFGGFDTWVNGAAVALYARLTETGLDEQRRVFDVGYFGLVAASLYAARELTARRGGAIINIGSILSDRSVPVQGAYSAMKHAVLGFTEAFRMELEAEDRPISVTLVKPAAIDTPYPEHARNRMDQPARVPPVVYDPDLVAKAICFAAEHPRRDLTVGGTGMAMTKMSNLLPRGADRFMEMFFKEEAQTTATPAEPGAKDNLFQPRADGRVRSNQDHYVRKQSLALEAQMRPWTTAALLGGIGVAAGMLLSLRGSTPRRAPQEPRLLPPPSAHQADGTGSSASFAAGIADEGTIPGERDRFSERPAGAAVAPNAAGIKVANP</sequence>
<evidence type="ECO:0000313" key="6">
    <source>
        <dbReference type="EMBL" id="PZO73683.1"/>
    </source>
</evidence>
<protein>
    <recommendedName>
        <fullName evidence="5">Ketoreductase domain-containing protein</fullName>
    </recommendedName>
</protein>
<keyword evidence="2" id="KW-0560">Oxidoreductase</keyword>
<dbReference type="InterPro" id="IPR002347">
    <property type="entry name" value="SDR_fam"/>
</dbReference>
<dbReference type="InterPro" id="IPR057326">
    <property type="entry name" value="KR_dom"/>
</dbReference>
<dbReference type="Gene3D" id="3.40.50.720">
    <property type="entry name" value="NAD(P)-binding Rossmann-like Domain"/>
    <property type="match status" value="1"/>
</dbReference>
<dbReference type="SUPFAM" id="SSF51735">
    <property type="entry name" value="NAD(P)-binding Rossmann-fold domains"/>
    <property type="match status" value="1"/>
</dbReference>